<dbReference type="GO" id="GO:0004252">
    <property type="term" value="F:serine-type endopeptidase activity"/>
    <property type="evidence" value="ECO:0007669"/>
    <property type="project" value="InterPro"/>
</dbReference>
<dbReference type="Gene3D" id="2.40.10.10">
    <property type="entry name" value="Trypsin-like serine proteases"/>
    <property type="match status" value="2"/>
</dbReference>
<name>A0A917ZQ60_9ACTN</name>
<gene>
    <name evidence="3" type="ORF">GCM10012280_24890</name>
</gene>
<dbReference type="GO" id="GO:0006508">
    <property type="term" value="P:proteolysis"/>
    <property type="evidence" value="ECO:0007669"/>
    <property type="project" value="InterPro"/>
</dbReference>
<feature type="compositionally biased region" description="Polar residues" evidence="2">
    <location>
        <begin position="16"/>
        <end position="30"/>
    </location>
</feature>
<keyword evidence="4" id="KW-1185">Reference proteome</keyword>
<dbReference type="EMBL" id="BMMS01000009">
    <property type="protein sequence ID" value="GGO87125.1"/>
    <property type="molecule type" value="Genomic_DNA"/>
</dbReference>
<dbReference type="InterPro" id="IPR050966">
    <property type="entry name" value="Glutamyl_endopeptidase"/>
</dbReference>
<proteinExistence type="predicted"/>
<evidence type="ECO:0000256" key="1">
    <source>
        <dbReference type="ARBA" id="ARBA00022729"/>
    </source>
</evidence>
<dbReference type="SUPFAM" id="SSF50494">
    <property type="entry name" value="Trypsin-like serine proteases"/>
    <property type="match status" value="1"/>
</dbReference>
<dbReference type="InterPro" id="IPR018114">
    <property type="entry name" value="TRYPSIN_HIS"/>
</dbReference>
<dbReference type="InterPro" id="IPR009003">
    <property type="entry name" value="Peptidase_S1_PA"/>
</dbReference>
<dbReference type="AlphaFoldDB" id="A0A917ZQ60"/>
<dbReference type="Proteomes" id="UP000641932">
    <property type="component" value="Unassembled WGS sequence"/>
</dbReference>
<dbReference type="PROSITE" id="PS00134">
    <property type="entry name" value="TRYPSIN_HIS"/>
    <property type="match status" value="1"/>
</dbReference>
<dbReference type="InterPro" id="IPR043504">
    <property type="entry name" value="Peptidase_S1_PA_chymotrypsin"/>
</dbReference>
<evidence type="ECO:0000256" key="2">
    <source>
        <dbReference type="SAM" id="MobiDB-lite"/>
    </source>
</evidence>
<feature type="region of interest" description="Disordered" evidence="2">
    <location>
        <begin position="1"/>
        <end position="56"/>
    </location>
</feature>
<dbReference type="PANTHER" id="PTHR15462">
    <property type="entry name" value="SERINE PROTEASE"/>
    <property type="match status" value="1"/>
</dbReference>
<evidence type="ECO:0000313" key="4">
    <source>
        <dbReference type="Proteomes" id="UP000641932"/>
    </source>
</evidence>
<keyword evidence="1" id="KW-0732">Signal</keyword>
<dbReference type="RefSeq" id="WP_189131667.1">
    <property type="nucleotide sequence ID" value="NZ_BMMS01000009.1"/>
</dbReference>
<comment type="caution">
    <text evidence="3">The sequence shown here is derived from an EMBL/GenBank/DDBJ whole genome shotgun (WGS) entry which is preliminary data.</text>
</comment>
<accession>A0A917ZQ60</accession>
<sequence>MQGHASTPKHTAADTVVSSSAGSAIDSQRAQDYWTPERMRQAIPASGPKAPKVNPGAISERVEKGAPTSYAGSAPVADAVSDSAADRAGGRAVRAKSVRSVGKVFFYNPSDKKNYVCSASAINSSSKLLVLTAGHCVHGGKGKKWMQKWIFVPKYYKGKEPYGRFSAKRLNTFSAWSTKTDFRYDVGFVTVYKQNGKTLVSRVGGNGISFNYPHKVSVRVYGYPAASPFDGRTQWLCKGTTQQENSAGRLKLPNCNLNGGSSGGPWFRKFSTTSMLGYANGVQSTLDYDKVGNESPYFGEAVRKLYNQVGNDT</sequence>
<protein>
    <submittedName>
        <fullName evidence="3">Peptidase</fullName>
    </submittedName>
</protein>
<organism evidence="3 4">
    <name type="scientific">Wenjunlia tyrosinilytica</name>
    <dbReference type="NCBI Taxonomy" id="1544741"/>
    <lineage>
        <taxon>Bacteria</taxon>
        <taxon>Bacillati</taxon>
        <taxon>Actinomycetota</taxon>
        <taxon>Actinomycetes</taxon>
        <taxon>Kitasatosporales</taxon>
        <taxon>Streptomycetaceae</taxon>
        <taxon>Wenjunlia</taxon>
    </lineage>
</organism>
<evidence type="ECO:0000313" key="3">
    <source>
        <dbReference type="EMBL" id="GGO87125.1"/>
    </source>
</evidence>
<reference evidence="3" key="2">
    <citation type="submission" date="2020-09" db="EMBL/GenBank/DDBJ databases">
        <authorList>
            <person name="Sun Q."/>
            <person name="Zhou Y."/>
        </authorList>
    </citation>
    <scope>NUCLEOTIDE SEQUENCE</scope>
    <source>
        <strain evidence="3">CGMCC 4.7201</strain>
    </source>
</reference>
<reference evidence="3" key="1">
    <citation type="journal article" date="2014" name="Int. J. Syst. Evol. Microbiol.">
        <title>Complete genome sequence of Corynebacterium casei LMG S-19264T (=DSM 44701T), isolated from a smear-ripened cheese.</title>
        <authorList>
            <consortium name="US DOE Joint Genome Institute (JGI-PGF)"/>
            <person name="Walter F."/>
            <person name="Albersmeier A."/>
            <person name="Kalinowski J."/>
            <person name="Ruckert C."/>
        </authorList>
    </citation>
    <scope>NUCLEOTIDE SEQUENCE</scope>
    <source>
        <strain evidence="3">CGMCC 4.7201</strain>
    </source>
</reference>